<dbReference type="AlphaFoldDB" id="A0A9P0AJW6"/>
<evidence type="ECO:0000259" key="1">
    <source>
        <dbReference type="Pfam" id="PF04083"/>
    </source>
</evidence>
<evidence type="ECO:0000313" key="2">
    <source>
        <dbReference type="EMBL" id="CAH0396153.1"/>
    </source>
</evidence>
<dbReference type="SUPFAM" id="SSF53474">
    <property type="entry name" value="alpha/beta-Hydrolases"/>
    <property type="match status" value="1"/>
</dbReference>
<dbReference type="PANTHER" id="PTHR11005">
    <property type="entry name" value="LYSOSOMAL ACID LIPASE-RELATED"/>
    <property type="match status" value="1"/>
</dbReference>
<dbReference type="GO" id="GO:0006629">
    <property type="term" value="P:lipid metabolic process"/>
    <property type="evidence" value="ECO:0007669"/>
    <property type="project" value="InterPro"/>
</dbReference>
<keyword evidence="3" id="KW-1185">Reference proteome</keyword>
<evidence type="ECO:0000313" key="3">
    <source>
        <dbReference type="Proteomes" id="UP001152759"/>
    </source>
</evidence>
<dbReference type="Gene3D" id="3.40.50.1820">
    <property type="entry name" value="alpha/beta hydrolase"/>
    <property type="match status" value="1"/>
</dbReference>
<dbReference type="EMBL" id="OU963870">
    <property type="protein sequence ID" value="CAH0396153.1"/>
    <property type="molecule type" value="Genomic_DNA"/>
</dbReference>
<dbReference type="InterPro" id="IPR006693">
    <property type="entry name" value="AB_hydrolase_lipase"/>
</dbReference>
<feature type="domain" description="Partial AB-hydrolase lipase" evidence="1">
    <location>
        <begin position="26"/>
        <end position="81"/>
    </location>
</feature>
<protein>
    <recommendedName>
        <fullName evidence="1">Partial AB-hydrolase lipase domain-containing protein</fullName>
    </recommendedName>
</protein>
<sequence>MRGTAIKIQGVPGLNHQTTGSVYNTQHMKKHGYPGEAHRVITPDGYILTLDRIPHRENSTSDRMPLILLHGMVGNAMQYLIAGPRSGLGYICADAGFDVWLVNYRGTMLSREHVKKLKPKEYWDFRNPRLNDEENFPKHSKR</sequence>
<proteinExistence type="predicted"/>
<name>A0A9P0AJW6_BEMTA</name>
<dbReference type="InterPro" id="IPR029058">
    <property type="entry name" value="AB_hydrolase_fold"/>
</dbReference>
<gene>
    <name evidence="2" type="ORF">BEMITA_LOCUS14256</name>
</gene>
<accession>A0A9P0AJW6</accession>
<dbReference type="Pfam" id="PF04083">
    <property type="entry name" value="Abhydro_lipase"/>
    <property type="match status" value="1"/>
</dbReference>
<dbReference type="Proteomes" id="UP001152759">
    <property type="component" value="Chromosome 9"/>
</dbReference>
<organism evidence="2 3">
    <name type="scientific">Bemisia tabaci</name>
    <name type="common">Sweetpotato whitefly</name>
    <name type="synonym">Aleurodes tabaci</name>
    <dbReference type="NCBI Taxonomy" id="7038"/>
    <lineage>
        <taxon>Eukaryota</taxon>
        <taxon>Metazoa</taxon>
        <taxon>Ecdysozoa</taxon>
        <taxon>Arthropoda</taxon>
        <taxon>Hexapoda</taxon>
        <taxon>Insecta</taxon>
        <taxon>Pterygota</taxon>
        <taxon>Neoptera</taxon>
        <taxon>Paraneoptera</taxon>
        <taxon>Hemiptera</taxon>
        <taxon>Sternorrhyncha</taxon>
        <taxon>Aleyrodoidea</taxon>
        <taxon>Aleyrodidae</taxon>
        <taxon>Aleyrodinae</taxon>
        <taxon>Bemisia</taxon>
    </lineage>
</organism>
<reference evidence="2" key="1">
    <citation type="submission" date="2021-12" db="EMBL/GenBank/DDBJ databases">
        <authorList>
            <person name="King R."/>
        </authorList>
    </citation>
    <scope>NUCLEOTIDE SEQUENCE</scope>
</reference>